<accession>A0A815HZ96</accession>
<protein>
    <submittedName>
        <fullName evidence="2">Uncharacterized protein</fullName>
    </submittedName>
</protein>
<evidence type="ECO:0000256" key="1">
    <source>
        <dbReference type="SAM" id="MobiDB-lite"/>
    </source>
</evidence>
<dbReference type="Proteomes" id="UP000663864">
    <property type="component" value="Unassembled WGS sequence"/>
</dbReference>
<dbReference type="AlphaFoldDB" id="A0A815HZ96"/>
<name>A0A815HZ96_9BILA</name>
<feature type="compositionally biased region" description="Basic residues" evidence="1">
    <location>
        <begin position="116"/>
        <end position="151"/>
    </location>
</feature>
<sequence length="711" mass="79600">MSRKYSSWASNQPSANSNIPLMKLTTVVGSEQDQLKNLERVEAIPHMYINVDVPPPPASSSMTNIDTRAIQPTMISRHNSSFFAAPTVIANTQTKIWPVEKSSKNSSFESTSSTSKRPHKHKHHHHHHHGDKRNHHHHHHHHHHNNRRHRAKSAESIRNRTNQTFISTPKMMVTNPQYIEQDQQQQQQQQPMIVYREVPNGEGYTVDNTNRLATVPYDTRNESTFVDDQQAPFFVYRDANFQQQPQSIVTDGTPQQLFFNHDQDAFIQQTEPSMCLPQQQQPSQIVYCTDPNQQDYFCTLNNNNFIQQSISPPHQQQQQQQQQQLVCFDNLPTIQPTIINQIPVFNPLSTNTNSQSLISIPQSQLQRTASVFIQQPQSQPQPLQIIQQQPQQLQVIQQPHPIQVIQQPQALQLVQSSQPQNGQILQIASATPQIIQSPPVLQTFQIPTQTVTASPQILYQRPYDPVVVPIQNQQMAAIASPSVLALSQPSYAPSRIIPATQTTDLQGPNMFRHALLRTVAGRTGLPISTAASGGNCLPLIQSTVGASATSNPSLLLYDGTQQSASLPIVPLTQDGLLIPFQSSQTSRLRSDPFPCSGGYPSSLRNFDDIRQQIEQQRVQLTKSLREQSYNRIPSPPVLSTAPRNQTIPYTSGNLFSSDTRSSEPIILPTSSTSYIQPSSTGLNYSRPPYIGSTRGSIMSGPSIGPYRPFTP</sequence>
<organism evidence="2 3">
    <name type="scientific">Rotaria sordida</name>
    <dbReference type="NCBI Taxonomy" id="392033"/>
    <lineage>
        <taxon>Eukaryota</taxon>
        <taxon>Metazoa</taxon>
        <taxon>Spiralia</taxon>
        <taxon>Gnathifera</taxon>
        <taxon>Rotifera</taxon>
        <taxon>Eurotatoria</taxon>
        <taxon>Bdelloidea</taxon>
        <taxon>Philodinida</taxon>
        <taxon>Philodinidae</taxon>
        <taxon>Rotaria</taxon>
    </lineage>
</organism>
<feature type="region of interest" description="Disordered" evidence="1">
    <location>
        <begin position="630"/>
        <end position="662"/>
    </location>
</feature>
<dbReference type="EMBL" id="CAJNOT010003022">
    <property type="protein sequence ID" value="CAF1359014.1"/>
    <property type="molecule type" value="Genomic_DNA"/>
</dbReference>
<evidence type="ECO:0000313" key="2">
    <source>
        <dbReference type="EMBL" id="CAF1359014.1"/>
    </source>
</evidence>
<feature type="region of interest" description="Disordered" evidence="1">
    <location>
        <begin position="100"/>
        <end position="155"/>
    </location>
</feature>
<proteinExistence type="predicted"/>
<reference evidence="2" key="1">
    <citation type="submission" date="2021-02" db="EMBL/GenBank/DDBJ databases">
        <authorList>
            <person name="Nowell W R."/>
        </authorList>
    </citation>
    <scope>NUCLEOTIDE SEQUENCE</scope>
</reference>
<evidence type="ECO:0000313" key="3">
    <source>
        <dbReference type="Proteomes" id="UP000663864"/>
    </source>
</evidence>
<gene>
    <name evidence="2" type="ORF">ZHD862_LOCUS30972</name>
</gene>
<comment type="caution">
    <text evidence="2">The sequence shown here is derived from an EMBL/GenBank/DDBJ whole genome shotgun (WGS) entry which is preliminary data.</text>
</comment>
<feature type="compositionally biased region" description="Low complexity" evidence="1">
    <location>
        <begin position="104"/>
        <end position="115"/>
    </location>
</feature>
<feature type="compositionally biased region" description="Polar residues" evidence="1">
    <location>
        <begin position="641"/>
        <end position="659"/>
    </location>
</feature>